<dbReference type="InterPro" id="IPR007400">
    <property type="entry name" value="PrpF-like"/>
</dbReference>
<name>A0ABM6LZC3_9GAMM</name>
<dbReference type="SUPFAM" id="SSF54506">
    <property type="entry name" value="Diaminopimelate epimerase-like"/>
    <property type="match status" value="2"/>
</dbReference>
<dbReference type="Gene3D" id="3.10.310.10">
    <property type="entry name" value="Diaminopimelate Epimerase, Chain A, domain 1"/>
    <property type="match status" value="2"/>
</dbReference>
<organism evidence="3 4">
    <name type="scientific">Francisella halioticida</name>
    <dbReference type="NCBI Taxonomy" id="549298"/>
    <lineage>
        <taxon>Bacteria</taxon>
        <taxon>Pseudomonadati</taxon>
        <taxon>Pseudomonadota</taxon>
        <taxon>Gammaproteobacteria</taxon>
        <taxon>Thiotrichales</taxon>
        <taxon>Francisellaceae</taxon>
        <taxon>Francisella</taxon>
    </lineage>
</organism>
<dbReference type="EMBL" id="CP022132">
    <property type="protein sequence ID" value="ASG67990.1"/>
    <property type="molecule type" value="Genomic_DNA"/>
</dbReference>
<evidence type="ECO:0000313" key="4">
    <source>
        <dbReference type="Proteomes" id="UP000249910"/>
    </source>
</evidence>
<dbReference type="RefSeq" id="WP_088772501.1">
    <property type="nucleotide sequence ID" value="NZ_CP022132.1"/>
</dbReference>
<evidence type="ECO:0000313" key="3">
    <source>
        <dbReference type="EMBL" id="ASG67990.1"/>
    </source>
</evidence>
<protein>
    <submittedName>
        <fullName evidence="3">3-methylitaconate isomerase</fullName>
    </submittedName>
</protein>
<gene>
    <name evidence="3" type="ORF">CDV26_05965</name>
</gene>
<dbReference type="Pfam" id="PF04303">
    <property type="entry name" value="PrpF"/>
    <property type="match status" value="1"/>
</dbReference>
<comment type="similarity">
    <text evidence="1">Belongs to the PrpF family.</text>
</comment>
<evidence type="ECO:0000256" key="1">
    <source>
        <dbReference type="ARBA" id="ARBA00007673"/>
    </source>
</evidence>
<dbReference type="GO" id="GO:0016853">
    <property type="term" value="F:isomerase activity"/>
    <property type="evidence" value="ECO:0007669"/>
    <property type="project" value="UniProtKB-KW"/>
</dbReference>
<sequence length="381" mass="40873">MAQIEKIRCVIMRGGTSKAIFLMENDLPIDRKERDKTILKIFGSPDIRQIDGLGGAEPLTSKLAIIAPSSRSDADVDYTFGQVSINKVLIDYNGNCGNISAAVGPFAIQEGLVKAESNHTTVRIHNTNTGKIITAEIPMIGREVAVIGECVCDGVPGTGAKIVLDWSKTAGACTGKLLPTGNPTDVIDIPGFGMITISVVDAANPMVFVRARDLHLVGTETPQQIDNNPELLKLLETIRGIAAEMIGLVKDPKDALSSSPAFPMIAIVSPPSDYVRFTTGEPVKSTDIDLTSRLMFMQVLHKAYSGTATICTGVAARISGSIVHEMTNPEVKKVVRIGNPSGVIKIEVLTEQNGEKIELKKATISRTARRIMDGHVYITNN</sequence>
<accession>A0ABM6LZC3</accession>
<keyword evidence="4" id="KW-1185">Reference proteome</keyword>
<proteinExistence type="inferred from homology"/>
<keyword evidence="2 3" id="KW-0413">Isomerase</keyword>
<dbReference type="PANTHER" id="PTHR43709:SF2">
    <property type="entry name" value="DUF453 DOMAIN PROTEIN (AFU_ORTHOLOGUE AFUA_6G00360)"/>
    <property type="match status" value="1"/>
</dbReference>
<reference evidence="3 4" key="1">
    <citation type="submission" date="2017-06" db="EMBL/GenBank/DDBJ databases">
        <title>Complete genome of Francisella halioticida.</title>
        <authorList>
            <person name="Sjodin A."/>
        </authorList>
    </citation>
    <scope>NUCLEOTIDE SEQUENCE [LARGE SCALE GENOMIC DNA]</scope>
    <source>
        <strain evidence="3 4">DSM 23729</strain>
    </source>
</reference>
<dbReference type="Proteomes" id="UP000249910">
    <property type="component" value="Chromosome"/>
</dbReference>
<evidence type="ECO:0000256" key="2">
    <source>
        <dbReference type="ARBA" id="ARBA00023235"/>
    </source>
</evidence>
<dbReference type="PANTHER" id="PTHR43709">
    <property type="entry name" value="ACONITATE ISOMERASE-RELATED"/>
    <property type="match status" value="1"/>
</dbReference>